<dbReference type="Proteomes" id="UP001370490">
    <property type="component" value="Unassembled WGS sequence"/>
</dbReference>
<dbReference type="InterPro" id="IPR023211">
    <property type="entry name" value="DNA_pol_palm_dom_sf"/>
</dbReference>
<dbReference type="PANTHER" id="PTHR45812:SF1">
    <property type="entry name" value="DNA POLYMERASE ZETA CATALYTIC SUBUNIT"/>
    <property type="match status" value="1"/>
</dbReference>
<dbReference type="GO" id="GO:0003677">
    <property type="term" value="F:DNA binding"/>
    <property type="evidence" value="ECO:0007669"/>
    <property type="project" value="InterPro"/>
</dbReference>
<protein>
    <recommendedName>
        <fullName evidence="1">DNA-directed DNA polymerase</fullName>
        <ecNumber evidence="1">2.7.7.7</ecNumber>
    </recommendedName>
</protein>
<evidence type="ECO:0000256" key="2">
    <source>
        <dbReference type="ARBA" id="ARBA00022679"/>
    </source>
</evidence>
<keyword evidence="2" id="KW-0808">Transferase</keyword>
<comment type="caution">
    <text evidence="6">The sequence shown here is derived from an EMBL/GenBank/DDBJ whole genome shotgun (WGS) entry which is preliminary data.</text>
</comment>
<evidence type="ECO:0000256" key="4">
    <source>
        <dbReference type="ARBA" id="ARBA00022932"/>
    </source>
</evidence>
<gene>
    <name evidence="6" type="ORF">RJ641_023655</name>
</gene>
<dbReference type="SUPFAM" id="SSF56672">
    <property type="entry name" value="DNA/RNA polymerases"/>
    <property type="match status" value="1"/>
</dbReference>
<dbReference type="PANTHER" id="PTHR45812">
    <property type="entry name" value="DNA POLYMERASE ZETA CATALYTIC SUBUNIT"/>
    <property type="match status" value="1"/>
</dbReference>
<dbReference type="InterPro" id="IPR006134">
    <property type="entry name" value="DNA-dir_DNA_pol_B_multi_dom"/>
</dbReference>
<feature type="domain" description="DNA-directed DNA polymerase family B multifunctional" evidence="5">
    <location>
        <begin position="54"/>
        <end position="210"/>
    </location>
</feature>
<keyword evidence="3" id="KW-0548">Nucleotidyltransferase</keyword>
<accession>A0AAN8UJB4</accession>
<name>A0AAN8UJB4_9MAGN</name>
<evidence type="ECO:0000256" key="1">
    <source>
        <dbReference type="ARBA" id="ARBA00012417"/>
    </source>
</evidence>
<keyword evidence="4 6" id="KW-0239">DNA-directed DNA polymerase</keyword>
<dbReference type="Gene3D" id="3.90.1600.10">
    <property type="entry name" value="Palm domain of DNA polymerase"/>
    <property type="match status" value="1"/>
</dbReference>
<dbReference type="Gene3D" id="1.10.132.60">
    <property type="entry name" value="DNA polymerase family B, C-terminal domain"/>
    <property type="match status" value="1"/>
</dbReference>
<organism evidence="6 7">
    <name type="scientific">Dillenia turbinata</name>
    <dbReference type="NCBI Taxonomy" id="194707"/>
    <lineage>
        <taxon>Eukaryota</taxon>
        <taxon>Viridiplantae</taxon>
        <taxon>Streptophyta</taxon>
        <taxon>Embryophyta</taxon>
        <taxon>Tracheophyta</taxon>
        <taxon>Spermatophyta</taxon>
        <taxon>Magnoliopsida</taxon>
        <taxon>eudicotyledons</taxon>
        <taxon>Gunneridae</taxon>
        <taxon>Pentapetalae</taxon>
        <taxon>Dilleniales</taxon>
        <taxon>Dilleniaceae</taxon>
        <taxon>Dillenia</taxon>
    </lineage>
</organism>
<dbReference type="AlphaFoldDB" id="A0AAN8UJB4"/>
<dbReference type="GO" id="GO:0042276">
    <property type="term" value="P:error-prone translesion synthesis"/>
    <property type="evidence" value="ECO:0007669"/>
    <property type="project" value="TreeGrafter"/>
</dbReference>
<dbReference type="EC" id="2.7.7.7" evidence="1"/>
<sequence length="243" mass="27558">MSLLGLERCSTLITGGNINNYDNGEKAMKKLTPSQQGFLQEDWGNCKVVRCDLEIFHARQLALKLIANVTYGYTAAGFSGLMLCTELADSIIQCGRRTIETAISFVNTHDKWKAHVIYGDTDWYLHVMVAVCLFSLAFRIGNEIAAVITALNPEPVMLKMEVYHLCSLLTKMRYVGYSYESPEQIEPVFDAKGIETVCRDTCDVAKTMEQSRRLYFEHQDISEVILHYTEASENKASFYGFNW</sequence>
<evidence type="ECO:0000313" key="7">
    <source>
        <dbReference type="Proteomes" id="UP001370490"/>
    </source>
</evidence>
<dbReference type="GO" id="GO:0005634">
    <property type="term" value="C:nucleus"/>
    <property type="evidence" value="ECO:0007669"/>
    <property type="project" value="TreeGrafter"/>
</dbReference>
<dbReference type="InterPro" id="IPR043502">
    <property type="entry name" value="DNA/RNA_pol_sf"/>
</dbReference>
<evidence type="ECO:0000256" key="3">
    <source>
        <dbReference type="ARBA" id="ARBA00022695"/>
    </source>
</evidence>
<dbReference type="GO" id="GO:0016035">
    <property type="term" value="C:zeta DNA polymerase complex"/>
    <property type="evidence" value="ECO:0007669"/>
    <property type="project" value="InterPro"/>
</dbReference>
<keyword evidence="7" id="KW-1185">Reference proteome</keyword>
<dbReference type="InterPro" id="IPR042087">
    <property type="entry name" value="DNA_pol_B_thumb"/>
</dbReference>
<reference evidence="6 7" key="1">
    <citation type="submission" date="2023-12" db="EMBL/GenBank/DDBJ databases">
        <title>A high-quality genome assembly for Dillenia turbinata (Dilleniales).</title>
        <authorList>
            <person name="Chanderbali A."/>
        </authorList>
    </citation>
    <scope>NUCLEOTIDE SEQUENCE [LARGE SCALE GENOMIC DNA]</scope>
    <source>
        <strain evidence="6">LSX21</strain>
        <tissue evidence="6">Leaf</tissue>
    </source>
</reference>
<evidence type="ECO:0000259" key="5">
    <source>
        <dbReference type="Pfam" id="PF00136"/>
    </source>
</evidence>
<dbReference type="GO" id="GO:0003887">
    <property type="term" value="F:DNA-directed DNA polymerase activity"/>
    <property type="evidence" value="ECO:0007669"/>
    <property type="project" value="UniProtKB-KW"/>
</dbReference>
<dbReference type="InterPro" id="IPR030559">
    <property type="entry name" value="PolZ_Rev3"/>
</dbReference>
<dbReference type="GO" id="GO:0000724">
    <property type="term" value="P:double-strand break repair via homologous recombination"/>
    <property type="evidence" value="ECO:0007669"/>
    <property type="project" value="TreeGrafter"/>
</dbReference>
<dbReference type="EMBL" id="JBAMMX010000028">
    <property type="protein sequence ID" value="KAK6911562.1"/>
    <property type="molecule type" value="Genomic_DNA"/>
</dbReference>
<evidence type="ECO:0000313" key="6">
    <source>
        <dbReference type="EMBL" id="KAK6911562.1"/>
    </source>
</evidence>
<dbReference type="GO" id="GO:0000166">
    <property type="term" value="F:nucleotide binding"/>
    <property type="evidence" value="ECO:0007669"/>
    <property type="project" value="InterPro"/>
</dbReference>
<dbReference type="Pfam" id="PF00136">
    <property type="entry name" value="DNA_pol_B"/>
    <property type="match status" value="1"/>
</dbReference>
<proteinExistence type="predicted"/>